<name>A0ABP0HTU0_9DINO</name>
<sequence>MSSFELLDAPLSKTAPLTVVPFLAHPDSCALFATSRGCQQALAQDLIPNVLKTIWCREGSSGPDARTCSRSLLAAQSCSLVDGAKSARSHASRYKSPTAHRTVCIVHSWAALAWTRMPGRTFLQKVRLAQLLKLTSCVHCPRFAQDALWIEMVVEHFNIALNIYDASLVAPVPNNPEATQNLFVKSVDRPMLLDLVKGLPKGIARQVYLRMANATSKPFRLRPRARLSLEIHELSDWNRLQQRLIALRQAECVAGAFASNASAGRLREAARGVALELLVLEALVAGEGKVAQPKLPQDMAWDADTEASYVQILERRSSQRRMWFRKQREFLLQDLYPGQ</sequence>
<protein>
    <submittedName>
        <fullName evidence="1">Uncharacterized protein</fullName>
    </submittedName>
</protein>
<gene>
    <name evidence="1" type="ORF">CCMP2556_LOCUS3322</name>
</gene>
<evidence type="ECO:0000313" key="1">
    <source>
        <dbReference type="EMBL" id="CAK8993640.1"/>
    </source>
</evidence>
<keyword evidence="2" id="KW-1185">Reference proteome</keyword>
<dbReference type="Proteomes" id="UP001642484">
    <property type="component" value="Unassembled WGS sequence"/>
</dbReference>
<comment type="caution">
    <text evidence="1">The sequence shown here is derived from an EMBL/GenBank/DDBJ whole genome shotgun (WGS) entry which is preliminary data.</text>
</comment>
<evidence type="ECO:0000313" key="2">
    <source>
        <dbReference type="Proteomes" id="UP001642484"/>
    </source>
</evidence>
<reference evidence="1 2" key="1">
    <citation type="submission" date="2024-02" db="EMBL/GenBank/DDBJ databases">
        <authorList>
            <person name="Chen Y."/>
            <person name="Shah S."/>
            <person name="Dougan E. K."/>
            <person name="Thang M."/>
            <person name="Chan C."/>
        </authorList>
    </citation>
    <scope>NUCLEOTIDE SEQUENCE [LARGE SCALE GENOMIC DNA]</scope>
</reference>
<proteinExistence type="predicted"/>
<organism evidence="1 2">
    <name type="scientific">Durusdinium trenchii</name>
    <dbReference type="NCBI Taxonomy" id="1381693"/>
    <lineage>
        <taxon>Eukaryota</taxon>
        <taxon>Sar</taxon>
        <taxon>Alveolata</taxon>
        <taxon>Dinophyceae</taxon>
        <taxon>Suessiales</taxon>
        <taxon>Symbiodiniaceae</taxon>
        <taxon>Durusdinium</taxon>
    </lineage>
</organism>
<dbReference type="EMBL" id="CAXAMN010001292">
    <property type="protein sequence ID" value="CAK8993640.1"/>
    <property type="molecule type" value="Genomic_DNA"/>
</dbReference>
<accession>A0ABP0HTU0</accession>